<dbReference type="Proteomes" id="UP000118435">
    <property type="component" value="Segment"/>
</dbReference>
<keyword evidence="6" id="KW-0231">Viral genome packaging</keyword>
<keyword evidence="5" id="KW-0426">Late protein</keyword>
<evidence type="ECO:0000256" key="7">
    <source>
        <dbReference type="SAM" id="MobiDB-lite"/>
    </source>
</evidence>
<evidence type="ECO:0000256" key="2">
    <source>
        <dbReference type="ARBA" id="ARBA00022562"/>
    </source>
</evidence>
<evidence type="ECO:0000313" key="9">
    <source>
        <dbReference type="Proteomes" id="UP000118435"/>
    </source>
</evidence>
<sequence length="521" mass="59752">METHLFSDLAFEQVFEEDPQLPLHVVLDPVDLSFAEAETVRYVYYRSDPDPVGRWRRAAFRVFLRPFELLTYLRDAGLTVAPTARVLCHHALFTTLGIRCAEQRLSGAQMLYLRLVWNEERFRDWEFLVRDLLREEMSVCQSTEPADRPDPSLLMTDAMLELAKSSSTTAPFFEMPSSGTGNNNASSASAADESSQVERRVIQFLRGDSELTYHAGPLEPPSKIRGHEIVQPRIEVNPDVIYASGPHEDDRTSKTDEWQKGGVVRLGSVWDVRQRLRLHVLWYAQSFWRSRGLKYEDREEDLRLTLDSYFDRLSVEYQLLREVYREIKAVLRSDRMVAQKFSCHLSIETSWLLIWELFDRALELWRDQADVNSCIIKALAHKLRSKARSSHGNSVSAGKTNPTETWYADVVRCVRAEVNLGLEVQVETCSQSGLWLVRGRDGQLRKWITQPQTYVLYATPGLVFHWVLPGGFAISSRVCLDGVGRDHFERFQMSAPVLTKRMLLETGWTRTEASGIPSCGL</sequence>
<keyword evidence="2" id="KW-1048">Host nucleus</keyword>
<keyword evidence="3" id="KW-1188">Viral release from host cell</keyword>
<protein>
    <submittedName>
        <fullName evidence="8">Protein UL93</fullName>
    </submittedName>
</protein>
<evidence type="ECO:0000256" key="6">
    <source>
        <dbReference type="ARBA" id="ARBA00023219"/>
    </source>
</evidence>
<dbReference type="EMBL" id="KP796148">
    <property type="protein sequence ID" value="AKT72672.1"/>
    <property type="molecule type" value="Genomic_DNA"/>
</dbReference>
<evidence type="ECO:0000256" key="1">
    <source>
        <dbReference type="ARBA" id="ARBA00022561"/>
    </source>
</evidence>
<evidence type="ECO:0000256" key="3">
    <source>
        <dbReference type="ARBA" id="ARBA00022612"/>
    </source>
</evidence>
<feature type="compositionally biased region" description="Low complexity" evidence="7">
    <location>
        <begin position="177"/>
        <end position="194"/>
    </location>
</feature>
<dbReference type="Pfam" id="PF04559">
    <property type="entry name" value="Herpes_UL17"/>
    <property type="match status" value="1"/>
</dbReference>
<keyword evidence="4" id="KW-0946">Virion</keyword>
<name>A0A0K1GZM9_9BETA</name>
<reference evidence="8 9" key="1">
    <citation type="journal article" date="2016" name="BMC Genomics">
        <title>A novel strain of cynomolgus macaque cytomegalovirus: implications for host-virus co-evolution.</title>
        <authorList>
            <person name="Russell J.N."/>
            <person name="Marsh A.K."/>
            <person name="Willer D.O."/>
            <person name="Ambagala A.P."/>
            <person name="Dzamba M."/>
            <person name="Chan J.K."/>
            <person name="Pilon R."/>
            <person name="Fournier J."/>
            <person name="Brudno M."/>
            <person name="Antony J.M."/>
            <person name="Sandstrom P."/>
            <person name="Evans B.J."/>
            <person name="MacDonald K.S."/>
        </authorList>
    </citation>
    <scope>NUCLEOTIDE SEQUENCE [LARGE SCALE GENOMIC DNA]</scope>
    <source>
        <strain evidence="8">Mauritius</strain>
    </source>
</reference>
<gene>
    <name evidence="8" type="primary">CyUL93</name>
</gene>
<evidence type="ECO:0000256" key="4">
    <source>
        <dbReference type="ARBA" id="ARBA00022844"/>
    </source>
</evidence>
<organism evidence="8 9">
    <name type="scientific">Cynomolgus macaque cytomegalovirus strain Mauritius</name>
    <dbReference type="NCBI Taxonomy" id="1690255"/>
    <lineage>
        <taxon>Viruses</taxon>
        <taxon>Duplodnaviria</taxon>
        <taxon>Heunggongvirae</taxon>
        <taxon>Peploviricota</taxon>
        <taxon>Herviviricetes</taxon>
        <taxon>Herpesvirales</taxon>
        <taxon>Orthoherpesviridae</taxon>
        <taxon>Betaherpesvirinae</taxon>
        <taxon>Cytomegalovirus</taxon>
        <taxon>Cytomegalovirus macacinebeta3</taxon>
    </lineage>
</organism>
<evidence type="ECO:0000256" key="5">
    <source>
        <dbReference type="ARBA" id="ARBA00022921"/>
    </source>
</evidence>
<keyword evidence="1" id="KW-0167">Capsid protein</keyword>
<accession>A0A0K1GZM9</accession>
<feature type="region of interest" description="Disordered" evidence="7">
    <location>
        <begin position="173"/>
        <end position="195"/>
    </location>
</feature>
<dbReference type="GO" id="GO:0019028">
    <property type="term" value="C:viral capsid"/>
    <property type="evidence" value="ECO:0007669"/>
    <property type="project" value="UniProtKB-KW"/>
</dbReference>
<evidence type="ECO:0000313" key="8">
    <source>
        <dbReference type="EMBL" id="AKT72672.1"/>
    </source>
</evidence>
<proteinExistence type="predicted"/>
<dbReference type="GO" id="GO:0051276">
    <property type="term" value="P:chromosome organization"/>
    <property type="evidence" value="ECO:0007669"/>
    <property type="project" value="InterPro"/>
</dbReference>
<dbReference type="InterPro" id="IPR007640">
    <property type="entry name" value="UL17-like"/>
</dbReference>